<keyword evidence="3" id="KW-0547">Nucleotide-binding</keyword>
<dbReference type="GO" id="GO:0005524">
    <property type="term" value="F:ATP binding"/>
    <property type="evidence" value="ECO:0007669"/>
    <property type="project" value="UniProtKB-KW"/>
</dbReference>
<keyword evidence="4 7" id="KW-0418">Kinase</keyword>
<dbReference type="Proteomes" id="UP000324800">
    <property type="component" value="Unassembled WGS sequence"/>
</dbReference>
<name>A0A5J4TL46_9EUKA</name>
<dbReference type="InterPro" id="IPR050660">
    <property type="entry name" value="NEK_Ser/Thr_kinase"/>
</dbReference>
<dbReference type="PROSITE" id="PS50011">
    <property type="entry name" value="PROTEIN_KINASE_DOM"/>
    <property type="match status" value="1"/>
</dbReference>
<dbReference type="PANTHER" id="PTHR43671:SF13">
    <property type="entry name" value="SERINE_THREONINE-PROTEIN KINASE NEK2"/>
    <property type="match status" value="1"/>
</dbReference>
<dbReference type="Gene3D" id="1.10.510.10">
    <property type="entry name" value="Transferase(Phosphotransferase) domain 1"/>
    <property type="match status" value="1"/>
</dbReference>
<dbReference type="SMART" id="SM00220">
    <property type="entry name" value="S_TKc"/>
    <property type="match status" value="1"/>
</dbReference>
<dbReference type="InterPro" id="IPR008271">
    <property type="entry name" value="Ser/Thr_kinase_AS"/>
</dbReference>
<evidence type="ECO:0000256" key="1">
    <source>
        <dbReference type="ARBA" id="ARBA00012513"/>
    </source>
</evidence>
<dbReference type="OrthoDB" id="3248549at2759"/>
<gene>
    <name evidence="7" type="ORF">EZS28_045247</name>
</gene>
<sequence length="164" mass="18368">IWTLTRDADLCLIQEFCSGGDSRKLIIELQKIPEAKRINHVWELFAQIVLALNHLHTHNVIHRDIKPENIFIMEDGTARLGDFGLAKDLIGTYNATMAGTKMGFKADVYAVGVVICELLTGKHPFIAENEQTTISNIIEGKPVELPDFVPIEMKKIVLQMTNSV</sequence>
<evidence type="ECO:0000256" key="3">
    <source>
        <dbReference type="ARBA" id="ARBA00022741"/>
    </source>
</evidence>
<evidence type="ECO:0000256" key="2">
    <source>
        <dbReference type="ARBA" id="ARBA00022679"/>
    </source>
</evidence>
<dbReference type="AlphaFoldDB" id="A0A5J4TL46"/>
<evidence type="ECO:0000313" key="7">
    <source>
        <dbReference type="EMBL" id="KAA6359226.1"/>
    </source>
</evidence>
<keyword evidence="2" id="KW-0808">Transferase</keyword>
<protein>
    <recommendedName>
        <fullName evidence="1">non-specific serine/threonine protein kinase</fullName>
        <ecNumber evidence="1">2.7.11.1</ecNumber>
    </recommendedName>
</protein>
<evidence type="ECO:0000259" key="6">
    <source>
        <dbReference type="PROSITE" id="PS50011"/>
    </source>
</evidence>
<proteinExistence type="predicted"/>
<dbReference type="GO" id="GO:0004674">
    <property type="term" value="F:protein serine/threonine kinase activity"/>
    <property type="evidence" value="ECO:0007669"/>
    <property type="project" value="UniProtKB-EC"/>
</dbReference>
<reference evidence="7 8" key="1">
    <citation type="submission" date="2019-03" db="EMBL/GenBank/DDBJ databases">
        <title>Single cell metagenomics reveals metabolic interactions within the superorganism composed of flagellate Streblomastix strix and complex community of Bacteroidetes bacteria on its surface.</title>
        <authorList>
            <person name="Treitli S.C."/>
            <person name="Kolisko M."/>
            <person name="Husnik F."/>
            <person name="Keeling P."/>
            <person name="Hampl V."/>
        </authorList>
    </citation>
    <scope>NUCLEOTIDE SEQUENCE [LARGE SCALE GENOMIC DNA]</scope>
    <source>
        <strain evidence="7">ST1C</strain>
    </source>
</reference>
<evidence type="ECO:0000256" key="4">
    <source>
        <dbReference type="ARBA" id="ARBA00022777"/>
    </source>
</evidence>
<dbReference type="Pfam" id="PF00069">
    <property type="entry name" value="Pkinase"/>
    <property type="match status" value="1"/>
</dbReference>
<organism evidence="7 8">
    <name type="scientific">Streblomastix strix</name>
    <dbReference type="NCBI Taxonomy" id="222440"/>
    <lineage>
        <taxon>Eukaryota</taxon>
        <taxon>Metamonada</taxon>
        <taxon>Preaxostyla</taxon>
        <taxon>Oxymonadida</taxon>
        <taxon>Streblomastigidae</taxon>
        <taxon>Streblomastix</taxon>
    </lineage>
</organism>
<evidence type="ECO:0000313" key="8">
    <source>
        <dbReference type="Proteomes" id="UP000324800"/>
    </source>
</evidence>
<feature type="non-terminal residue" evidence="7">
    <location>
        <position position="1"/>
    </location>
</feature>
<dbReference type="InterPro" id="IPR000719">
    <property type="entry name" value="Prot_kinase_dom"/>
</dbReference>
<dbReference type="SUPFAM" id="SSF56112">
    <property type="entry name" value="Protein kinase-like (PK-like)"/>
    <property type="match status" value="1"/>
</dbReference>
<keyword evidence="5" id="KW-0067">ATP-binding</keyword>
<dbReference type="EC" id="2.7.11.1" evidence="1"/>
<evidence type="ECO:0000256" key="5">
    <source>
        <dbReference type="ARBA" id="ARBA00022840"/>
    </source>
</evidence>
<dbReference type="PANTHER" id="PTHR43671">
    <property type="entry name" value="SERINE/THREONINE-PROTEIN KINASE NEK"/>
    <property type="match status" value="1"/>
</dbReference>
<feature type="domain" description="Protein kinase" evidence="6">
    <location>
        <begin position="1"/>
        <end position="164"/>
    </location>
</feature>
<dbReference type="PROSITE" id="PS00108">
    <property type="entry name" value="PROTEIN_KINASE_ST"/>
    <property type="match status" value="1"/>
</dbReference>
<dbReference type="EMBL" id="SNRW01028711">
    <property type="protein sequence ID" value="KAA6359226.1"/>
    <property type="molecule type" value="Genomic_DNA"/>
</dbReference>
<comment type="caution">
    <text evidence="7">The sequence shown here is derived from an EMBL/GenBank/DDBJ whole genome shotgun (WGS) entry which is preliminary data.</text>
</comment>
<accession>A0A5J4TL46</accession>
<dbReference type="InterPro" id="IPR011009">
    <property type="entry name" value="Kinase-like_dom_sf"/>
</dbReference>